<keyword evidence="2" id="KW-0808">Transferase</keyword>
<dbReference type="NCBIfam" id="NF005655">
    <property type="entry name" value="PRK07429.1"/>
    <property type="match status" value="1"/>
</dbReference>
<evidence type="ECO:0000313" key="2">
    <source>
        <dbReference type="EMBL" id="EMF57101.1"/>
    </source>
</evidence>
<dbReference type="SUPFAM" id="SSF52540">
    <property type="entry name" value="P-loop containing nucleoside triphosphate hydrolases"/>
    <property type="match status" value="1"/>
</dbReference>
<gene>
    <name evidence="2" type="ORF">SBD_1637</name>
</gene>
<accession>M3EL01</accession>
<dbReference type="PRINTS" id="PR00988">
    <property type="entry name" value="URIDINKINASE"/>
</dbReference>
<evidence type="ECO:0000259" key="1">
    <source>
        <dbReference type="Pfam" id="PF00485"/>
    </source>
</evidence>
<dbReference type="GeneID" id="96268513"/>
<dbReference type="AlphaFoldDB" id="M3EL01"/>
<dbReference type="GO" id="GO:0016301">
    <property type="term" value="F:kinase activity"/>
    <property type="evidence" value="ECO:0007669"/>
    <property type="project" value="UniProtKB-KW"/>
</dbReference>
<dbReference type="EMBL" id="KB405058">
    <property type="protein sequence ID" value="EMF57101.1"/>
    <property type="molecule type" value="Genomic_DNA"/>
</dbReference>
<dbReference type="GO" id="GO:0005524">
    <property type="term" value="F:ATP binding"/>
    <property type="evidence" value="ECO:0007669"/>
    <property type="project" value="InterPro"/>
</dbReference>
<reference evidence="3" key="1">
    <citation type="journal article" date="2013" name="Genome Announc.">
        <title>Draft Genome Sequence of Streptomyces bottropensis ATCC 25435, a Bottromycin-Producing Actinomycete.</title>
        <authorList>
            <person name="Zhang H."/>
            <person name="Zhou W."/>
            <person name="Zhuang Y."/>
            <person name="Liang X."/>
            <person name="Liu T."/>
        </authorList>
    </citation>
    <scope>NUCLEOTIDE SEQUENCE [LARGE SCALE GENOMIC DNA]</scope>
    <source>
        <strain evidence="3">ATCC 25435</strain>
    </source>
</reference>
<dbReference type="RefSeq" id="WP_005476306.1">
    <property type="nucleotide sequence ID" value="NZ_KB405058.1"/>
</dbReference>
<name>M3EL01_9ACTN</name>
<sequence>MPHKLMQMQRAVNQGSRRRPVMLAIAGDSATGKTTLTKGLVEALGPERSTSICVDDYHRYDRQERKELPFTALHPDCNYVGIIEQHLQLLATGQPILKPVYDHATGQLTRPQLIEPRDFVIVEGLLPLHTTLTRACFDVTVYLNPPEEVRREWKIKRDTQKRGYTVDQVLAELNRREPESEAFIRPQRKSADIVVRFAPIAGRDDPPGTPLSAELLLRPTIRHPELNGVLSKGDRRAIHLKLARDEDGRPVDALHVHGYAPREESEVVEKSIWSQLGVDVGDPPDTLGKLDGTDRSEPLAITQLLLLYHLLEATR</sequence>
<dbReference type="InterPro" id="IPR027417">
    <property type="entry name" value="P-loop_NTPase"/>
</dbReference>
<organism evidence="2 3">
    <name type="scientific">Streptomyces bottropensis ATCC 25435</name>
    <dbReference type="NCBI Taxonomy" id="1054862"/>
    <lineage>
        <taxon>Bacteria</taxon>
        <taxon>Bacillati</taxon>
        <taxon>Actinomycetota</taxon>
        <taxon>Actinomycetes</taxon>
        <taxon>Kitasatosporales</taxon>
        <taxon>Streptomycetaceae</taxon>
        <taxon>Streptomyces</taxon>
    </lineage>
</organism>
<dbReference type="PANTHER" id="PTHR10285">
    <property type="entry name" value="URIDINE KINASE"/>
    <property type="match status" value="1"/>
</dbReference>
<feature type="domain" description="Phosphoribulokinase/uridine kinase" evidence="1">
    <location>
        <begin position="23"/>
        <end position="198"/>
    </location>
</feature>
<proteinExistence type="predicted"/>
<dbReference type="Pfam" id="PF00485">
    <property type="entry name" value="PRK"/>
    <property type="match status" value="1"/>
</dbReference>
<protein>
    <submittedName>
        <fullName evidence="2">Uridine kinase</fullName>
    </submittedName>
</protein>
<evidence type="ECO:0000313" key="3">
    <source>
        <dbReference type="Proteomes" id="UP000030760"/>
    </source>
</evidence>
<dbReference type="Gene3D" id="3.40.50.300">
    <property type="entry name" value="P-loop containing nucleotide triphosphate hydrolases"/>
    <property type="match status" value="1"/>
</dbReference>
<dbReference type="Proteomes" id="UP000030760">
    <property type="component" value="Unassembled WGS sequence"/>
</dbReference>
<dbReference type="InterPro" id="IPR006083">
    <property type="entry name" value="PRK/URK"/>
</dbReference>
<keyword evidence="2" id="KW-0418">Kinase</keyword>